<dbReference type="PANTHER" id="PTHR23542:SF1">
    <property type="entry name" value="MAJOR FACILITATOR SUPERFAMILY (MFS) PROFILE DOMAIN-CONTAINING PROTEIN"/>
    <property type="match status" value="1"/>
</dbReference>
<evidence type="ECO:0000313" key="3">
    <source>
        <dbReference type="Proteomes" id="UP001500325"/>
    </source>
</evidence>
<keyword evidence="3" id="KW-1185">Reference proteome</keyword>
<dbReference type="PANTHER" id="PTHR23542">
    <property type="match status" value="1"/>
</dbReference>
<feature type="transmembrane region" description="Helical" evidence="1">
    <location>
        <begin position="89"/>
        <end position="108"/>
    </location>
</feature>
<evidence type="ECO:0000256" key="1">
    <source>
        <dbReference type="SAM" id="Phobius"/>
    </source>
</evidence>
<dbReference type="InterPro" id="IPR036259">
    <property type="entry name" value="MFS_trans_sf"/>
</dbReference>
<feature type="transmembrane region" description="Helical" evidence="1">
    <location>
        <begin position="257"/>
        <end position="280"/>
    </location>
</feature>
<proteinExistence type="predicted"/>
<dbReference type="Proteomes" id="UP001500325">
    <property type="component" value="Unassembled WGS sequence"/>
</dbReference>
<dbReference type="InterPro" id="IPR011701">
    <property type="entry name" value="MFS"/>
</dbReference>
<feature type="transmembrane region" description="Helical" evidence="1">
    <location>
        <begin position="61"/>
        <end position="82"/>
    </location>
</feature>
<name>A0ABP8VVD5_9PSEU</name>
<dbReference type="Gene3D" id="1.20.1250.20">
    <property type="entry name" value="MFS general substrate transporter like domains"/>
    <property type="match status" value="1"/>
</dbReference>
<organism evidence="2 3">
    <name type="scientific">Pseudonocardia yuanmonensis</name>
    <dbReference type="NCBI Taxonomy" id="1095914"/>
    <lineage>
        <taxon>Bacteria</taxon>
        <taxon>Bacillati</taxon>
        <taxon>Actinomycetota</taxon>
        <taxon>Actinomycetes</taxon>
        <taxon>Pseudonocardiales</taxon>
        <taxon>Pseudonocardiaceae</taxon>
        <taxon>Pseudonocardia</taxon>
    </lineage>
</organism>
<dbReference type="RefSeq" id="WP_345377662.1">
    <property type="nucleotide sequence ID" value="NZ_BAABIC010000001.1"/>
</dbReference>
<dbReference type="Pfam" id="PF07690">
    <property type="entry name" value="MFS_1"/>
    <property type="match status" value="1"/>
</dbReference>
<evidence type="ECO:0000313" key="2">
    <source>
        <dbReference type="EMBL" id="GAA4673773.1"/>
    </source>
</evidence>
<feature type="transmembrane region" description="Helical" evidence="1">
    <location>
        <begin position="226"/>
        <end position="251"/>
    </location>
</feature>
<dbReference type="EMBL" id="BAABIC010000001">
    <property type="protein sequence ID" value="GAA4673773.1"/>
    <property type="molecule type" value="Genomic_DNA"/>
</dbReference>
<keyword evidence="1" id="KW-1133">Transmembrane helix</keyword>
<feature type="transmembrane region" description="Helical" evidence="1">
    <location>
        <begin position="114"/>
        <end position="135"/>
    </location>
</feature>
<gene>
    <name evidence="2" type="ORF">GCM10023215_01600</name>
</gene>
<feature type="transmembrane region" description="Helical" evidence="1">
    <location>
        <begin position="373"/>
        <end position="399"/>
    </location>
</feature>
<feature type="transmembrane region" description="Helical" evidence="1">
    <location>
        <begin position="181"/>
        <end position="200"/>
    </location>
</feature>
<feature type="transmembrane region" description="Helical" evidence="1">
    <location>
        <begin position="156"/>
        <end position="175"/>
    </location>
</feature>
<feature type="transmembrane region" description="Helical" evidence="1">
    <location>
        <begin position="287"/>
        <end position="307"/>
    </location>
</feature>
<comment type="caution">
    <text evidence="2">The sequence shown here is derived from an EMBL/GenBank/DDBJ whole genome shotgun (WGS) entry which is preliminary data.</text>
</comment>
<reference evidence="3" key="1">
    <citation type="journal article" date="2019" name="Int. J. Syst. Evol. Microbiol.">
        <title>The Global Catalogue of Microorganisms (GCM) 10K type strain sequencing project: providing services to taxonomists for standard genome sequencing and annotation.</title>
        <authorList>
            <consortium name="The Broad Institute Genomics Platform"/>
            <consortium name="The Broad Institute Genome Sequencing Center for Infectious Disease"/>
            <person name="Wu L."/>
            <person name="Ma J."/>
        </authorList>
    </citation>
    <scope>NUCLEOTIDE SEQUENCE [LARGE SCALE GENOMIC DNA]</scope>
    <source>
        <strain evidence="3">JCM 18055</strain>
    </source>
</reference>
<keyword evidence="1" id="KW-0812">Transmembrane</keyword>
<protein>
    <submittedName>
        <fullName evidence="2">MFS transporter</fullName>
    </submittedName>
</protein>
<accession>A0ABP8VVD5</accession>
<dbReference type="SUPFAM" id="SSF103473">
    <property type="entry name" value="MFS general substrate transporter"/>
    <property type="match status" value="1"/>
</dbReference>
<sequence>MAVTAGKARTGTRGRFEPYRAVLRIPGLPPLLGLSLLSRIPASGAAIVLTLHVVLTLGQGYAAAGSVGAASTIGMAVGAPLLGRLIDRVGLRPVLVLGMVTETAFWSVAPVLPYPALVVGALLAGTLGVPLFSVVRQSIGALVPEAQRRPAFAVDSMAVELSYIIGPALGTVLVLQTSSPLAVWTVGGGRVLAGAALWLLNPLTRAPRTDDEGAAPPIRQWLDRRLLAALLATAAAVIVVFGTELTMIAGLQSSGQAAWIPVVNTVWCLASLTGGLVYGAMTRAPSLPVITAAVGVAALPVALGGVWWSYALLLLPCGLLLAPSLAASSEAVSRLAPEPARGVVTGLHASAITLGAAAGTPLAGLLIDLASPAMAVLTVGGLGIAVAATAGVFGGGLSARRGRRASPRL</sequence>
<keyword evidence="1" id="KW-0472">Membrane</keyword>